<evidence type="ECO:0000259" key="2">
    <source>
        <dbReference type="Pfam" id="PF01910"/>
    </source>
</evidence>
<evidence type="ECO:0000256" key="1">
    <source>
        <dbReference type="ARBA" id="ARBA00010272"/>
    </source>
</evidence>
<dbReference type="NCBIfam" id="TIGR00106">
    <property type="entry name" value="MTH1187 family thiamine-binding protein"/>
    <property type="match status" value="1"/>
</dbReference>
<proteinExistence type="inferred from homology"/>
<accession>A0A9N9F7N1</accession>
<dbReference type="InterPro" id="IPR051614">
    <property type="entry name" value="UPF0045_domain"/>
</dbReference>
<comment type="similarity">
    <text evidence="1">Belongs to the UPF0045 family.</text>
</comment>
<comment type="caution">
    <text evidence="3">The sequence shown here is derived from an EMBL/GenBank/DDBJ whole genome shotgun (WGS) entry which is preliminary data.</text>
</comment>
<gene>
    <name evidence="3" type="ORF">PBRASI_LOCUS3326</name>
</gene>
<organism evidence="3 4">
    <name type="scientific">Paraglomus brasilianum</name>
    <dbReference type="NCBI Taxonomy" id="144538"/>
    <lineage>
        <taxon>Eukaryota</taxon>
        <taxon>Fungi</taxon>
        <taxon>Fungi incertae sedis</taxon>
        <taxon>Mucoromycota</taxon>
        <taxon>Glomeromycotina</taxon>
        <taxon>Glomeromycetes</taxon>
        <taxon>Paraglomerales</taxon>
        <taxon>Paraglomeraceae</taxon>
        <taxon>Paraglomus</taxon>
    </lineage>
</organism>
<dbReference type="SUPFAM" id="SSF89957">
    <property type="entry name" value="MTH1187/YkoF-like"/>
    <property type="match status" value="1"/>
</dbReference>
<sequence length="105" mass="11585">MSGVTDTAHVLADFSINPMGCEVSTSKYLREAIKIVDESGLNYHTHASGTNIEGKLDEVMIVVRKCIDKTHSMGCPRADTIVKLQTRTDKSKTIRDSMSITKSRI</sequence>
<keyword evidence="4" id="KW-1185">Reference proteome</keyword>
<evidence type="ECO:0000313" key="4">
    <source>
        <dbReference type="Proteomes" id="UP000789739"/>
    </source>
</evidence>
<dbReference type="EMBL" id="CAJVPI010000296">
    <property type="protein sequence ID" value="CAG8515165.1"/>
    <property type="molecule type" value="Genomic_DNA"/>
</dbReference>
<dbReference type="PANTHER" id="PTHR33777:SF1">
    <property type="entry name" value="UPF0045 PROTEIN ECM15"/>
    <property type="match status" value="1"/>
</dbReference>
<name>A0A9N9F7N1_9GLOM</name>
<dbReference type="InterPro" id="IPR002767">
    <property type="entry name" value="Thiamine_BP"/>
</dbReference>
<reference evidence="3" key="1">
    <citation type="submission" date="2021-06" db="EMBL/GenBank/DDBJ databases">
        <authorList>
            <person name="Kallberg Y."/>
            <person name="Tangrot J."/>
            <person name="Rosling A."/>
        </authorList>
    </citation>
    <scope>NUCLEOTIDE SEQUENCE</scope>
    <source>
        <strain evidence="3">BR232B</strain>
    </source>
</reference>
<dbReference type="OrthoDB" id="5587367at2759"/>
<dbReference type="AlphaFoldDB" id="A0A9N9F7N1"/>
<dbReference type="Pfam" id="PF01910">
    <property type="entry name" value="Thiamine_BP"/>
    <property type="match status" value="1"/>
</dbReference>
<dbReference type="PANTHER" id="PTHR33777">
    <property type="entry name" value="UPF0045 PROTEIN ECM15"/>
    <property type="match status" value="1"/>
</dbReference>
<dbReference type="Gene3D" id="3.30.70.930">
    <property type="match status" value="1"/>
</dbReference>
<feature type="domain" description="Thiamine-binding protein" evidence="2">
    <location>
        <begin position="12"/>
        <end position="98"/>
    </location>
</feature>
<dbReference type="InterPro" id="IPR029756">
    <property type="entry name" value="MTH1187/YkoF-like"/>
</dbReference>
<dbReference type="Proteomes" id="UP000789739">
    <property type="component" value="Unassembled WGS sequence"/>
</dbReference>
<protein>
    <submittedName>
        <fullName evidence="3">10646_t:CDS:1</fullName>
    </submittedName>
</protein>
<dbReference type="GO" id="GO:0005829">
    <property type="term" value="C:cytosol"/>
    <property type="evidence" value="ECO:0007669"/>
    <property type="project" value="TreeGrafter"/>
</dbReference>
<evidence type="ECO:0000313" key="3">
    <source>
        <dbReference type="EMBL" id="CAG8515165.1"/>
    </source>
</evidence>